<feature type="compositionally biased region" description="Basic and acidic residues" evidence="1">
    <location>
        <begin position="471"/>
        <end position="499"/>
    </location>
</feature>
<evidence type="ECO:0000256" key="1">
    <source>
        <dbReference type="SAM" id="MobiDB-lite"/>
    </source>
</evidence>
<protein>
    <recommendedName>
        <fullName evidence="5">Type III effector HrpK</fullName>
    </recommendedName>
</protein>
<dbReference type="RefSeq" id="WP_182551559.1">
    <property type="nucleotide sequence ID" value="NZ_JACGXN010000010.1"/>
</dbReference>
<keyword evidence="2" id="KW-0812">Transmembrane</keyword>
<feature type="compositionally biased region" description="Basic and acidic residues" evidence="1">
    <location>
        <begin position="508"/>
        <end position="520"/>
    </location>
</feature>
<accession>A0A839EQ50</accession>
<feature type="transmembrane region" description="Helical" evidence="2">
    <location>
        <begin position="1360"/>
        <end position="1380"/>
    </location>
</feature>
<sequence length="1413" mass="153674">MTLPTVKSQKANTNETPLSFDASKWNAIISVATKEPSDDSKRKQAEALGIEWERPKGDNRSAKYIIENSPMLKDLIDHKNGGKSRPDVGDMKDGLKKLVGDYENDSDAAFRADQVLEHIEKFDSDGKLISGKDVGNGKIDGITDSDQVKHGTEAGRLKDLGKYGFENLKGDLIKSNTFWGDQKAREDAARLGIKWVSPEGDNRSAEDIINDNPLLKNLGNQSGVKDKLKDRVGDFEHDRDAAYRAVQVLEHIEKFDADGKIQDGKNVGNDKINGFTKSGEAEHGTEAGRLQDFGKYGFENLKGELPDQLDPKDNKEARKEAEGRGIEWVRPEGDERSAKEIIDDNPLLKNIENHGNAKDMLKERVGDFDRDADAAFRAAQVLKHIEKFDGDGNLLDDKKVGNEKIDGYTSSNEAKHGTEAGRLQDFGKYGFQNLKGNLDEVPAKKNDSPPAAPDQEPPADGKPGSGEITDEEKARKQAEALGIEWKRPKGDDRSAKSIIKDSPMLSDLIDRKGSKGRPDIENMKEGLKKRVGDYENDADAAYRAAQILKHIEKFDSDGKTNSGKDVGNDKIDGITDSNQVRHGTEAGRLKDFGKYGFENLKGKFPERSESGKDEAARKQAEALGIKWDLPKYDKRDAGQIIDDSPLLKNLGNQSGVKDMLKDRVGDFENDRDAAYRAVQVLERIEKYDAEGKMLSGDGVGNHKIDGFSKSGEAEHGTEAGRLQDFGKFGFSSLAGVSDKYGDYLKKNGDADDASKLIAKYGSALYENFDSIKDATGAGDQLTIKDLQKFKEENPKLMSDDLKKALDFWSKPGSFDILETSHDKLRNGSDGKLSQKDISDWLSNDAPKDAKGAIEFAVRAADGNAVSGVEVEKFDDEIFKNPGKYSAQEKAAVVHDLQKAYDLVGMGKQAGMWDKDHIIKKLGDRAGVGGDPEAVLKEIEQRITTLKKDPEVAKFLNETGEKTLKDFVDNDKDLKKALTGIYDKDIKSGAELDKLWKSKSEDGKTIGPTENLANFFQVGKMYQGALGINDTKALQGAVKNSKHNGEVQDVYEKSMVSGDRFKELLKNHSAEEAMSTFSLETALYNAALDPEFTGKHDKKLNENFTSIAEDGAFKDASFDDLKKAFGVNGSDKLDENQVEKMIEEIGKTNPESLINANGEPAKPDQILAAFRGQWELLRQGTKGLGAYGLIDANNSAKQLFDKGIQHGVSGLLLGGITIARGIGANGSLTDRQKADIAIGSVQTAALFAEGGVKNYRDYLKSAGVDPKKIDDPKTFNEYLQKNASRFEFGFRGLGGGLANLALGAYSIFDGVKAIRNGDVATGGVSIATGSIGLLGGAAVTVEGGMGVAGLVVPRLIQGLGAGFGVAGGVLSLASVFIFAAINESKASSLQNDYGDLLGDYLKKYKIDGKPDDNV</sequence>
<evidence type="ECO:0000256" key="2">
    <source>
        <dbReference type="SAM" id="Phobius"/>
    </source>
</evidence>
<evidence type="ECO:0008006" key="5">
    <source>
        <dbReference type="Google" id="ProtNLM"/>
    </source>
</evidence>
<feature type="region of interest" description="Disordered" evidence="1">
    <location>
        <begin position="555"/>
        <end position="585"/>
    </location>
</feature>
<feature type="compositionally biased region" description="Basic and acidic residues" evidence="1">
    <location>
        <begin position="438"/>
        <end position="447"/>
    </location>
</feature>
<evidence type="ECO:0000313" key="4">
    <source>
        <dbReference type="Proteomes" id="UP000549052"/>
    </source>
</evidence>
<evidence type="ECO:0000313" key="3">
    <source>
        <dbReference type="EMBL" id="MBA8880942.1"/>
    </source>
</evidence>
<gene>
    <name evidence="3" type="ORF">FHW16_004677</name>
</gene>
<dbReference type="Proteomes" id="UP000549052">
    <property type="component" value="Unassembled WGS sequence"/>
</dbReference>
<feature type="transmembrane region" description="Helical" evidence="2">
    <location>
        <begin position="1287"/>
        <end position="1307"/>
    </location>
</feature>
<organism evidence="3 4">
    <name type="scientific">Phyllobacterium myrsinacearum</name>
    <dbReference type="NCBI Taxonomy" id="28101"/>
    <lineage>
        <taxon>Bacteria</taxon>
        <taxon>Pseudomonadati</taxon>
        <taxon>Pseudomonadota</taxon>
        <taxon>Alphaproteobacteria</taxon>
        <taxon>Hyphomicrobiales</taxon>
        <taxon>Phyllobacteriaceae</taxon>
        <taxon>Phyllobacterium</taxon>
    </lineage>
</organism>
<keyword evidence="2" id="KW-0472">Membrane</keyword>
<feature type="region of interest" description="Disordered" evidence="1">
    <location>
        <begin position="301"/>
        <end position="323"/>
    </location>
</feature>
<reference evidence="3 4" key="1">
    <citation type="submission" date="2020-07" db="EMBL/GenBank/DDBJ databases">
        <title>Genomic Encyclopedia of Type Strains, Phase IV (KMG-V): Genome sequencing to study the core and pangenomes of soil and plant-associated prokaryotes.</title>
        <authorList>
            <person name="Whitman W."/>
        </authorList>
    </citation>
    <scope>NUCLEOTIDE SEQUENCE [LARGE SCALE GENOMIC DNA]</scope>
    <source>
        <strain evidence="3 4">AN3</strain>
    </source>
</reference>
<comment type="caution">
    <text evidence="3">The sequence shown here is derived from an EMBL/GenBank/DDBJ whole genome shotgun (WGS) entry which is preliminary data.</text>
</comment>
<dbReference type="EMBL" id="JACGXN010000010">
    <property type="protein sequence ID" value="MBA8880942.1"/>
    <property type="molecule type" value="Genomic_DNA"/>
</dbReference>
<dbReference type="Pfam" id="PF16937">
    <property type="entry name" value="T3SS_HrpK1"/>
    <property type="match status" value="1"/>
</dbReference>
<name>A0A839EQ50_9HYPH</name>
<keyword evidence="2" id="KW-1133">Transmembrane helix</keyword>
<proteinExistence type="predicted"/>
<feature type="region of interest" description="Disordered" evidence="1">
    <location>
        <begin position="438"/>
        <end position="520"/>
    </location>
</feature>
<keyword evidence="4" id="KW-1185">Reference proteome</keyword>
<dbReference type="InterPro" id="IPR031613">
    <property type="entry name" value="HrpK"/>
</dbReference>
<feature type="transmembrane region" description="Helical" evidence="2">
    <location>
        <begin position="1319"/>
        <end position="1340"/>
    </location>
</feature>